<evidence type="ECO:0000256" key="10">
    <source>
        <dbReference type="ARBA" id="ARBA00049158"/>
    </source>
</evidence>
<dbReference type="InterPro" id="IPR011809">
    <property type="entry name" value="His_9_proposed"/>
</dbReference>
<dbReference type="EMBL" id="JAVDPW010000002">
    <property type="protein sequence ID" value="MDR6288527.1"/>
    <property type="molecule type" value="Genomic_DNA"/>
</dbReference>
<evidence type="ECO:0000313" key="12">
    <source>
        <dbReference type="EMBL" id="MDR6288527.1"/>
    </source>
</evidence>
<keyword evidence="8" id="KW-0460">Magnesium</keyword>
<dbReference type="RefSeq" id="WP_309792531.1">
    <property type="nucleotide sequence ID" value="NZ_JAVDPW010000002.1"/>
</dbReference>
<evidence type="ECO:0000256" key="9">
    <source>
        <dbReference type="ARBA" id="ARBA00023102"/>
    </source>
</evidence>
<name>A0ABU1JIT5_9PROT</name>
<keyword evidence="7 12" id="KW-0378">Hydrolase</keyword>
<evidence type="ECO:0000256" key="7">
    <source>
        <dbReference type="ARBA" id="ARBA00022801"/>
    </source>
</evidence>
<dbReference type="SUPFAM" id="SSF56655">
    <property type="entry name" value="Carbohydrate phosphatase"/>
    <property type="match status" value="1"/>
</dbReference>
<protein>
    <recommendedName>
        <fullName evidence="4 11">Histidinol-phosphatase</fullName>
        <ecNumber evidence="4 11">3.1.3.15</ecNumber>
    </recommendedName>
</protein>
<evidence type="ECO:0000256" key="4">
    <source>
        <dbReference type="ARBA" id="ARBA00013085"/>
    </source>
</evidence>
<reference evidence="12 13" key="1">
    <citation type="submission" date="2023-07" db="EMBL/GenBank/DDBJ databases">
        <title>Sorghum-associated microbial communities from plants grown in Nebraska, USA.</title>
        <authorList>
            <person name="Schachtman D."/>
        </authorList>
    </citation>
    <scope>NUCLEOTIDE SEQUENCE [LARGE SCALE GENOMIC DNA]</scope>
    <source>
        <strain evidence="12 13">584</strain>
    </source>
</reference>
<evidence type="ECO:0000313" key="13">
    <source>
        <dbReference type="Proteomes" id="UP001262410"/>
    </source>
</evidence>
<dbReference type="Gene3D" id="3.40.190.80">
    <property type="match status" value="1"/>
</dbReference>
<sequence>MSDTIDLDAAAGFAAELADAARPIALHWFRTPLDIERKGDESPVTIADRAIEDELRARIRAAYPDHAILGEERGQEGSGRYTWVIDPIDGTKSFITGLPLFGTLIALADAGRPVLGVIDAPATGERWVGTAAGTRFGGAPARASGCRSLAEARLYTTSPDFFDAATWPRYDALSRKAAFRRFGGDCYPYGLLASGHCDLVIEASLQPYDFMALAPVIEGAGGVITDWEGRPLTIASGPRVIAAATQELLDEALGLLNG</sequence>
<proteinExistence type="inferred from homology"/>
<keyword evidence="5" id="KW-0028">Amino-acid biosynthesis</keyword>
<evidence type="ECO:0000256" key="8">
    <source>
        <dbReference type="ARBA" id="ARBA00022842"/>
    </source>
</evidence>
<dbReference type="PRINTS" id="PR00377">
    <property type="entry name" value="IMPHPHTASES"/>
</dbReference>
<dbReference type="Pfam" id="PF00459">
    <property type="entry name" value="Inositol_P"/>
    <property type="match status" value="1"/>
</dbReference>
<dbReference type="Gene3D" id="3.30.540.10">
    <property type="entry name" value="Fructose-1,6-Bisphosphatase, subunit A, domain 1"/>
    <property type="match status" value="1"/>
</dbReference>
<evidence type="ECO:0000256" key="1">
    <source>
        <dbReference type="ARBA" id="ARBA00001946"/>
    </source>
</evidence>
<comment type="pathway">
    <text evidence="2">Amino-acid biosynthesis; L-histidine biosynthesis; L-histidine from 5-phospho-alpha-D-ribose 1-diphosphate: step 8/9.</text>
</comment>
<keyword evidence="13" id="KW-1185">Reference proteome</keyword>
<keyword evidence="6" id="KW-0479">Metal-binding</keyword>
<dbReference type="PANTHER" id="PTHR43200:SF6">
    <property type="entry name" value="3'(2'),5'-BISPHOSPHATE NUCLEOTIDASE"/>
    <property type="match status" value="1"/>
</dbReference>
<dbReference type="EC" id="3.1.3.15" evidence="4 11"/>
<dbReference type="PROSITE" id="PS00629">
    <property type="entry name" value="IMP_1"/>
    <property type="match status" value="1"/>
</dbReference>
<comment type="catalytic activity">
    <reaction evidence="10">
        <text>L-histidinol phosphate + H2O = L-histidinol + phosphate</text>
        <dbReference type="Rhea" id="RHEA:14465"/>
        <dbReference type="ChEBI" id="CHEBI:15377"/>
        <dbReference type="ChEBI" id="CHEBI:43474"/>
        <dbReference type="ChEBI" id="CHEBI:57699"/>
        <dbReference type="ChEBI" id="CHEBI:57980"/>
        <dbReference type="EC" id="3.1.3.15"/>
    </reaction>
</comment>
<dbReference type="GO" id="GO:0052834">
    <property type="term" value="F:inositol monophosphate phosphatase activity"/>
    <property type="evidence" value="ECO:0007669"/>
    <property type="project" value="UniProtKB-EC"/>
</dbReference>
<comment type="cofactor">
    <cofactor evidence="1">
        <name>Mg(2+)</name>
        <dbReference type="ChEBI" id="CHEBI:18420"/>
    </cofactor>
</comment>
<keyword evidence="9" id="KW-0368">Histidine biosynthesis</keyword>
<evidence type="ECO:0000256" key="2">
    <source>
        <dbReference type="ARBA" id="ARBA00004970"/>
    </source>
</evidence>
<dbReference type="PANTHER" id="PTHR43200">
    <property type="entry name" value="PHOSPHATASE"/>
    <property type="match status" value="1"/>
</dbReference>
<dbReference type="InterPro" id="IPR000760">
    <property type="entry name" value="Inositol_monophosphatase-like"/>
</dbReference>
<evidence type="ECO:0000256" key="11">
    <source>
        <dbReference type="NCBIfam" id="TIGR02067"/>
    </source>
</evidence>
<dbReference type="InterPro" id="IPR051090">
    <property type="entry name" value="Inositol_monoP_superfamily"/>
</dbReference>
<dbReference type="Proteomes" id="UP001262410">
    <property type="component" value="Unassembled WGS sequence"/>
</dbReference>
<dbReference type="NCBIfam" id="TIGR02067">
    <property type="entry name" value="his_9_HisN"/>
    <property type="match status" value="1"/>
</dbReference>
<evidence type="ECO:0000256" key="3">
    <source>
        <dbReference type="ARBA" id="ARBA00009759"/>
    </source>
</evidence>
<accession>A0ABU1JIT5</accession>
<evidence type="ECO:0000256" key="5">
    <source>
        <dbReference type="ARBA" id="ARBA00022605"/>
    </source>
</evidence>
<dbReference type="InterPro" id="IPR020583">
    <property type="entry name" value="Inositol_monoP_metal-BS"/>
</dbReference>
<comment type="caution">
    <text evidence="12">The sequence shown here is derived from an EMBL/GenBank/DDBJ whole genome shotgun (WGS) entry which is preliminary data.</text>
</comment>
<dbReference type="CDD" id="cd01641">
    <property type="entry name" value="Bacterial_IMPase_like_1"/>
    <property type="match status" value="1"/>
</dbReference>
<comment type="similarity">
    <text evidence="3">Belongs to the inositol monophosphatase superfamily.</text>
</comment>
<organism evidence="12 13">
    <name type="scientific">Inquilinus ginsengisoli</name>
    <dbReference type="NCBI Taxonomy" id="363840"/>
    <lineage>
        <taxon>Bacteria</taxon>
        <taxon>Pseudomonadati</taxon>
        <taxon>Pseudomonadota</taxon>
        <taxon>Alphaproteobacteria</taxon>
        <taxon>Rhodospirillales</taxon>
        <taxon>Rhodospirillaceae</taxon>
        <taxon>Inquilinus</taxon>
    </lineage>
</organism>
<evidence type="ECO:0000256" key="6">
    <source>
        <dbReference type="ARBA" id="ARBA00022723"/>
    </source>
</evidence>
<gene>
    <name evidence="12" type="ORF">E9232_001034</name>
</gene>